<evidence type="ECO:0000313" key="9">
    <source>
        <dbReference type="EMBL" id="GCD76992.1"/>
    </source>
</evidence>
<dbReference type="InterPro" id="IPR005101">
    <property type="entry name" value="Cryptochr/Photolyase_FAD-bd"/>
</dbReference>
<evidence type="ECO:0000313" key="10">
    <source>
        <dbReference type="Proteomes" id="UP000286715"/>
    </source>
</evidence>
<comment type="cofactor">
    <cofactor evidence="6 7">
        <name>FAD</name>
        <dbReference type="ChEBI" id="CHEBI:57692"/>
    </cofactor>
    <text evidence="6 7">Binds 1 FAD per subunit.</text>
</comment>
<feature type="binding site" evidence="6">
    <location>
        <begin position="376"/>
        <end position="378"/>
    </location>
    <ligand>
        <name>FAD</name>
        <dbReference type="ChEBI" id="CHEBI:57692"/>
    </ligand>
</feature>
<dbReference type="OrthoDB" id="9772484at2"/>
<dbReference type="PANTHER" id="PTHR11455">
    <property type="entry name" value="CRYPTOCHROME"/>
    <property type="match status" value="1"/>
</dbReference>
<dbReference type="GO" id="GO:0071949">
    <property type="term" value="F:FAD binding"/>
    <property type="evidence" value="ECO:0007669"/>
    <property type="project" value="TreeGrafter"/>
</dbReference>
<evidence type="ECO:0000256" key="1">
    <source>
        <dbReference type="ARBA" id="ARBA00005862"/>
    </source>
</evidence>
<dbReference type="InterPro" id="IPR006050">
    <property type="entry name" value="DNA_photolyase_N"/>
</dbReference>
<comment type="caution">
    <text evidence="9">The sequence shown here is derived from an EMBL/GenBank/DDBJ whole genome shotgun (WGS) entry which is preliminary data.</text>
</comment>
<feature type="domain" description="Photolyase/cryptochrome alpha/beta" evidence="8">
    <location>
        <begin position="3"/>
        <end position="133"/>
    </location>
</feature>
<comment type="cofactor">
    <cofactor evidence="7">
        <name>(6R)-5,10-methylene-5,6,7,8-tetrahydrofolate</name>
        <dbReference type="ChEBI" id="CHEBI:15636"/>
    </cofactor>
    <text evidence="7">Binds 1 5,10-methenyltetrahydrofolate (MTHF) per subunit.</text>
</comment>
<evidence type="ECO:0000256" key="3">
    <source>
        <dbReference type="ARBA" id="ARBA00022630"/>
    </source>
</evidence>
<dbReference type="PANTHER" id="PTHR11455:SF22">
    <property type="entry name" value="CRYPTOCHROME DASH"/>
    <property type="match status" value="1"/>
</dbReference>
<keyword evidence="4 6" id="KW-0274">FAD</keyword>
<keyword evidence="9" id="KW-0456">Lyase</keyword>
<dbReference type="InterPro" id="IPR014729">
    <property type="entry name" value="Rossmann-like_a/b/a_fold"/>
</dbReference>
<keyword evidence="10" id="KW-1185">Reference proteome</keyword>
<dbReference type="SUPFAM" id="SSF48173">
    <property type="entry name" value="Cryptochrome/photolyase FAD-binding domain"/>
    <property type="match status" value="1"/>
</dbReference>
<dbReference type="InterPro" id="IPR036155">
    <property type="entry name" value="Crypto/Photolyase_N_sf"/>
</dbReference>
<dbReference type="InterPro" id="IPR036134">
    <property type="entry name" value="Crypto/Photolyase_FAD-like_sf"/>
</dbReference>
<evidence type="ECO:0000256" key="6">
    <source>
        <dbReference type="PIRSR" id="PIRSR602081-1"/>
    </source>
</evidence>
<organism evidence="9 10">
    <name type="scientific">Thermaurantimonas aggregans</name>
    <dbReference type="NCBI Taxonomy" id="2173829"/>
    <lineage>
        <taxon>Bacteria</taxon>
        <taxon>Pseudomonadati</taxon>
        <taxon>Bacteroidota</taxon>
        <taxon>Flavobacteriia</taxon>
        <taxon>Flavobacteriales</taxon>
        <taxon>Schleiferiaceae</taxon>
        <taxon>Thermaurantimonas</taxon>
    </lineage>
</organism>
<feature type="binding site" evidence="6">
    <location>
        <position position="231"/>
    </location>
    <ligand>
        <name>FAD</name>
        <dbReference type="ChEBI" id="CHEBI:57692"/>
    </ligand>
</feature>
<sequence>MKEIALVWYRFNLRTIDCAPLDAAVRSGLPVVPFYCFDTRYHSTLHTDWPRMGQFRAKFLMESVQDLRNTLRALGSDLYVVKGFTETEIQKLQKNSKIIAIYYPKYYTEDEVEIEQKVADLGIKMIGFDDHSLIAPKDLPFSIENSPKVFTDFRKKVEKNLKIKPEYPKPSSINTPDEYIEKTELPTLSDLGISQNLLFDSRSAVPFVGGEHEAWQRLIHYFWNTKKLSVYKETRNGLIGTDYSSKFSVYLAHGCISARSIFWQIKKYEESVETNESTYWLFFELLWRDFFFFTAMKLKGNFFKVPRNYTPKKTKIFEKWRQGETHEPFVNANMKELLYTGFMSNRGRQNVASYLVHNLKQDWYLGAMWFESQLIDYDVCSNYGNWTYVAGIGNDPRNRVFNVKRQAEMYDPDGSYQNLWLG</sequence>
<evidence type="ECO:0000256" key="2">
    <source>
        <dbReference type="ARBA" id="ARBA00017881"/>
    </source>
</evidence>
<keyword evidence="3 6" id="KW-0285">Flavoprotein</keyword>
<dbReference type="Gene3D" id="1.25.40.80">
    <property type="match status" value="1"/>
</dbReference>
<evidence type="ECO:0000256" key="4">
    <source>
        <dbReference type="ARBA" id="ARBA00022827"/>
    </source>
</evidence>
<dbReference type="GO" id="GO:0000719">
    <property type="term" value="P:photoreactive repair"/>
    <property type="evidence" value="ECO:0007669"/>
    <property type="project" value="TreeGrafter"/>
</dbReference>
<accession>A0A401XIZ3</accession>
<dbReference type="InterPro" id="IPR014133">
    <property type="entry name" value="Cry_DASH"/>
</dbReference>
<comment type="function">
    <text evidence="7">May have a photoreceptor function.</text>
</comment>
<evidence type="ECO:0000256" key="7">
    <source>
        <dbReference type="RuleBase" id="RU367151"/>
    </source>
</evidence>
<dbReference type="Pfam" id="PF00875">
    <property type="entry name" value="DNA_photolyase"/>
    <property type="match status" value="1"/>
</dbReference>
<evidence type="ECO:0000256" key="5">
    <source>
        <dbReference type="ARBA" id="ARBA00022991"/>
    </source>
</evidence>
<dbReference type="GO" id="GO:0003904">
    <property type="term" value="F:deoxyribodipyrimidine photo-lyase activity"/>
    <property type="evidence" value="ECO:0007669"/>
    <property type="project" value="TreeGrafter"/>
</dbReference>
<feature type="binding site" evidence="6">
    <location>
        <begin position="244"/>
        <end position="248"/>
    </location>
    <ligand>
        <name>FAD</name>
        <dbReference type="ChEBI" id="CHEBI:57692"/>
    </ligand>
</feature>
<dbReference type="RefSeq" id="WP_124397050.1">
    <property type="nucleotide sequence ID" value="NZ_BHZE01000003.1"/>
</dbReference>
<reference evidence="9 10" key="1">
    <citation type="submission" date="2018-11" db="EMBL/GenBank/DDBJ databases">
        <title>Schleiferia aggregans sp. nov., a moderately thermophilic heterotrophic bacterium isolated from microbial mats at a terrestrial hot spring.</title>
        <authorList>
            <person name="Iino T."/>
            <person name="Ohkuma M."/>
            <person name="Haruta S."/>
        </authorList>
    </citation>
    <scope>NUCLEOTIDE SEQUENCE [LARGE SCALE GENOMIC DNA]</scope>
    <source>
        <strain evidence="9 10">LA</strain>
    </source>
</reference>
<dbReference type="Gene3D" id="3.40.50.620">
    <property type="entry name" value="HUPs"/>
    <property type="match status" value="1"/>
</dbReference>
<dbReference type="Gene3D" id="1.10.579.10">
    <property type="entry name" value="DNA Cyclobutane Dipyrimidine Photolyase, subunit A, domain 3"/>
    <property type="match status" value="1"/>
</dbReference>
<feature type="binding site" evidence="6">
    <location>
        <begin position="284"/>
        <end position="291"/>
    </location>
    <ligand>
        <name>FAD</name>
        <dbReference type="ChEBI" id="CHEBI:57692"/>
    </ligand>
</feature>
<dbReference type="AlphaFoldDB" id="A0A401XIZ3"/>
<gene>
    <name evidence="9" type="primary">phrB3</name>
    <name evidence="9" type="ORF">JCM31826_04740</name>
</gene>
<dbReference type="SUPFAM" id="SSF52425">
    <property type="entry name" value="Cryptochrome/photolyase, N-terminal domain"/>
    <property type="match status" value="1"/>
</dbReference>
<dbReference type="PROSITE" id="PS51645">
    <property type="entry name" value="PHR_CRY_ALPHA_BETA"/>
    <property type="match status" value="1"/>
</dbReference>
<name>A0A401XIZ3_9FLAO</name>
<dbReference type="InterPro" id="IPR002081">
    <property type="entry name" value="Cryptochrome/DNA_photolyase_1"/>
</dbReference>
<proteinExistence type="inferred from homology"/>
<keyword evidence="5 7" id="KW-0157">Chromophore</keyword>
<dbReference type="Pfam" id="PF03441">
    <property type="entry name" value="FAD_binding_7"/>
    <property type="match status" value="1"/>
</dbReference>
<dbReference type="Proteomes" id="UP000286715">
    <property type="component" value="Unassembled WGS sequence"/>
</dbReference>
<protein>
    <recommendedName>
        <fullName evidence="2 7">Cryptochrome DASH</fullName>
    </recommendedName>
</protein>
<comment type="similarity">
    <text evidence="1 7">Belongs to the DNA photolyase class-1 family.</text>
</comment>
<dbReference type="EMBL" id="BHZE01000003">
    <property type="protein sequence ID" value="GCD76992.1"/>
    <property type="molecule type" value="Genomic_DNA"/>
</dbReference>
<evidence type="ECO:0000259" key="8">
    <source>
        <dbReference type="PROSITE" id="PS51645"/>
    </source>
</evidence>
<dbReference type="PRINTS" id="PR00147">
    <property type="entry name" value="DNAPHOTLYASE"/>
</dbReference>
<dbReference type="GO" id="GO:0003684">
    <property type="term" value="F:damaged DNA binding"/>
    <property type="evidence" value="ECO:0007669"/>
    <property type="project" value="TreeGrafter"/>
</dbReference>
<dbReference type="NCBIfam" id="TIGR02765">
    <property type="entry name" value="crypto_DASH"/>
    <property type="match status" value="1"/>
</dbReference>